<evidence type="ECO:0000313" key="1">
    <source>
        <dbReference type="EMBL" id="MBA8951099.1"/>
    </source>
</evidence>
<dbReference type="InterPro" id="IPR006311">
    <property type="entry name" value="TAT_signal"/>
</dbReference>
<keyword evidence="2" id="KW-1185">Reference proteome</keyword>
<dbReference type="EMBL" id="JACJIA010000003">
    <property type="protein sequence ID" value="MBA8951099.1"/>
    <property type="molecule type" value="Genomic_DNA"/>
</dbReference>
<evidence type="ECO:0000313" key="2">
    <source>
        <dbReference type="Proteomes" id="UP000572680"/>
    </source>
</evidence>
<sequence length="370" mass="39728">MSVVRGEARRRWLVVAALAAALVAVPVTVAAWPVGASAPAPDRLRALVRAASAAPHEGLVETRGTLGLPTLPGLEDATGLLGGTNRIRVWFEEPRRWRVALLQPAGERGFQQTPGELTIWDYERELLTKVRGDPAVRLPNATDLTPPALARRLLALAGSGDRVTALPARRVAGRAAAGLRVAPADPGTTIGTLEVWADPRTGFPLETRITPRETGRPALTSRFLDLELRRPDRGAVSPTPRPNLRTISVAAPDLLTRIAYRSDRRLPDTLAGRPALDSTPSVASLRAYRDGFASFLVAPLPGMYGGRVYQAALQAGAPEIRIQRGTVALLLRSSLLNAMLVRNWGGEPTFLIIGAVGRDRLTAVARELYP</sequence>
<name>A0A7W3LMZ2_ACTNM</name>
<comment type="caution">
    <text evidence="1">The sequence shown here is derived from an EMBL/GenBank/DDBJ whole genome shotgun (WGS) entry which is preliminary data.</text>
</comment>
<dbReference type="AlphaFoldDB" id="A0A7W3LMZ2"/>
<dbReference type="Gene3D" id="2.50.20.10">
    <property type="entry name" value="Lipoprotein localisation LolA/LolB/LppX"/>
    <property type="match status" value="1"/>
</dbReference>
<accession>A0A7W3LMZ2</accession>
<dbReference type="Proteomes" id="UP000572680">
    <property type="component" value="Unassembled WGS sequence"/>
</dbReference>
<evidence type="ECO:0008006" key="3">
    <source>
        <dbReference type="Google" id="ProtNLM"/>
    </source>
</evidence>
<protein>
    <recommendedName>
        <fullName evidence="3">MucB/RseB N-terminal domain-containing protein</fullName>
    </recommendedName>
</protein>
<proteinExistence type="predicted"/>
<gene>
    <name evidence="1" type="ORF">HNR61_002730</name>
</gene>
<organism evidence="1 2">
    <name type="scientific">Actinomadura namibiensis</name>
    <dbReference type="NCBI Taxonomy" id="182080"/>
    <lineage>
        <taxon>Bacteria</taxon>
        <taxon>Bacillati</taxon>
        <taxon>Actinomycetota</taxon>
        <taxon>Actinomycetes</taxon>
        <taxon>Streptosporangiales</taxon>
        <taxon>Thermomonosporaceae</taxon>
        <taxon>Actinomadura</taxon>
    </lineage>
</organism>
<reference evidence="1 2" key="1">
    <citation type="submission" date="2020-08" db="EMBL/GenBank/DDBJ databases">
        <title>Genomic Encyclopedia of Type Strains, Phase IV (KMG-IV): sequencing the most valuable type-strain genomes for metagenomic binning, comparative biology and taxonomic classification.</title>
        <authorList>
            <person name="Goeker M."/>
        </authorList>
    </citation>
    <scope>NUCLEOTIDE SEQUENCE [LARGE SCALE GENOMIC DNA]</scope>
    <source>
        <strain evidence="1 2">DSM 44197</strain>
    </source>
</reference>
<dbReference type="PROSITE" id="PS51318">
    <property type="entry name" value="TAT"/>
    <property type="match status" value="1"/>
</dbReference>
<dbReference type="RefSeq" id="WP_182843482.1">
    <property type="nucleotide sequence ID" value="NZ_JACJIA010000003.1"/>
</dbReference>